<gene>
    <name evidence="8" type="ORF">FTO68_08260</name>
</gene>
<dbReference type="NCBIfam" id="NF009067">
    <property type="entry name" value="PRK12402.1"/>
    <property type="match status" value="1"/>
</dbReference>
<dbReference type="EMBL" id="VOTZ01000017">
    <property type="protein sequence ID" value="MCQ1538971.1"/>
    <property type="molecule type" value="Genomic_DNA"/>
</dbReference>
<evidence type="ECO:0000256" key="1">
    <source>
        <dbReference type="ARBA" id="ARBA00009668"/>
    </source>
</evidence>
<dbReference type="Pfam" id="PF13177">
    <property type="entry name" value="DNA_pol3_delta2"/>
    <property type="match status" value="1"/>
</dbReference>
<evidence type="ECO:0000256" key="2">
    <source>
        <dbReference type="ARBA" id="ARBA00014164"/>
    </source>
</evidence>
<reference evidence="8 9" key="1">
    <citation type="submission" date="2019-08" db="EMBL/GenBank/DDBJ databases">
        <authorList>
            <person name="Chen S.-C."/>
            <person name="Lai M.-C."/>
            <person name="You Y.-T."/>
        </authorList>
    </citation>
    <scope>NUCLEOTIDE SEQUENCE [LARGE SCALE GENOMIC DNA]</scope>
    <source>
        <strain evidence="8 9">P2F9704a</strain>
    </source>
</reference>
<dbReference type="GO" id="GO:0006260">
    <property type="term" value="P:DNA replication"/>
    <property type="evidence" value="ECO:0007669"/>
    <property type="project" value="UniProtKB-KW"/>
</dbReference>
<organism evidence="8 9">
    <name type="scientific">Methanocalculus taiwanensis</name>
    <dbReference type="NCBI Taxonomy" id="106207"/>
    <lineage>
        <taxon>Archaea</taxon>
        <taxon>Methanobacteriati</taxon>
        <taxon>Methanobacteriota</taxon>
        <taxon>Stenosarchaea group</taxon>
        <taxon>Methanomicrobia</taxon>
        <taxon>Methanomicrobiales</taxon>
        <taxon>Methanocalculaceae</taxon>
        <taxon>Methanocalculus</taxon>
    </lineage>
</organism>
<dbReference type="InterPro" id="IPR008921">
    <property type="entry name" value="DNA_pol3_clamp-load_cplx_C"/>
</dbReference>
<dbReference type="GO" id="GO:0005524">
    <property type="term" value="F:ATP binding"/>
    <property type="evidence" value="ECO:0007669"/>
    <property type="project" value="UniProtKB-KW"/>
</dbReference>
<evidence type="ECO:0000256" key="4">
    <source>
        <dbReference type="ARBA" id="ARBA00022741"/>
    </source>
</evidence>
<keyword evidence="4" id="KW-0547">Nucleotide-binding</keyword>
<evidence type="ECO:0000259" key="7">
    <source>
        <dbReference type="Pfam" id="PF08542"/>
    </source>
</evidence>
<comment type="similarity">
    <text evidence="1">Belongs to the activator 1 small subunits family. RfcS subfamily.</text>
</comment>
<comment type="caution">
    <text evidence="8">The sequence shown here is derived from an EMBL/GenBank/DDBJ whole genome shotgun (WGS) entry which is preliminary data.</text>
</comment>
<dbReference type="AlphaFoldDB" id="A0ABD4TJL5"/>
<dbReference type="Gene3D" id="3.40.50.300">
    <property type="entry name" value="P-loop containing nucleotide triphosphate hydrolases"/>
    <property type="match status" value="1"/>
</dbReference>
<evidence type="ECO:0000256" key="5">
    <source>
        <dbReference type="ARBA" id="ARBA00022840"/>
    </source>
</evidence>
<dbReference type="Proteomes" id="UP001524383">
    <property type="component" value="Unassembled WGS sequence"/>
</dbReference>
<sequence>MLWIEKYRPKELEGILGEEHIKIQLRQFADMGSFPHLLLSGPRGTGKTTALDCFLSLIYGDYSTENVTVISSGTLFSQGRAYLESHPKFTPLYQKGQSVLSNFKHIVRWHASLKPLNRDFRVIVFDCADALPQDAQNGLRRTMERFSATCRFIFVTTQPAAIIDPIRSRTLPLSFLPIESSLITSRMREILASEGKSGAIPDEDLELLAIAVRGDLRKAIMHLQVAVELGTPINPESIDDTEISRFGDAIVDAVRRGDPGTARKTAESLMIEYGLSGRELIGVLHRSLRICCTNPEATILLAEADSNLGISGNEYLQINAFLASLEELKI</sequence>
<proteinExistence type="inferred from homology"/>
<keyword evidence="9" id="KW-1185">Reference proteome</keyword>
<protein>
    <recommendedName>
        <fullName evidence="2">Replication factor C small subunit</fullName>
    </recommendedName>
    <alternativeName>
        <fullName evidence="6">Clamp loader small subunit</fullName>
    </alternativeName>
</protein>
<feature type="domain" description="Replication factor C C-terminal" evidence="7">
    <location>
        <begin position="249"/>
        <end position="324"/>
    </location>
</feature>
<dbReference type="SUPFAM" id="SSF48019">
    <property type="entry name" value="post-AAA+ oligomerization domain-like"/>
    <property type="match status" value="1"/>
</dbReference>
<dbReference type="InterPro" id="IPR027417">
    <property type="entry name" value="P-loop_NTPase"/>
</dbReference>
<evidence type="ECO:0000256" key="3">
    <source>
        <dbReference type="ARBA" id="ARBA00022705"/>
    </source>
</evidence>
<evidence type="ECO:0000313" key="8">
    <source>
        <dbReference type="EMBL" id="MCQ1538971.1"/>
    </source>
</evidence>
<dbReference type="SUPFAM" id="SSF52540">
    <property type="entry name" value="P-loop containing nucleoside triphosphate hydrolases"/>
    <property type="match status" value="1"/>
</dbReference>
<dbReference type="InterPro" id="IPR050238">
    <property type="entry name" value="DNA_Rep/Repair_Clamp_Loader"/>
</dbReference>
<accession>A0ABD4TJL5</accession>
<dbReference type="CDD" id="cd00009">
    <property type="entry name" value="AAA"/>
    <property type="match status" value="1"/>
</dbReference>
<dbReference type="Pfam" id="PF08542">
    <property type="entry name" value="Rep_fac_C"/>
    <property type="match status" value="1"/>
</dbReference>
<evidence type="ECO:0000256" key="6">
    <source>
        <dbReference type="ARBA" id="ARBA00031749"/>
    </source>
</evidence>
<dbReference type="PANTHER" id="PTHR11669">
    <property type="entry name" value="REPLICATION FACTOR C / DNA POLYMERASE III GAMMA-TAU SUBUNIT"/>
    <property type="match status" value="1"/>
</dbReference>
<keyword evidence="3" id="KW-0235">DNA replication</keyword>
<dbReference type="InterPro" id="IPR013748">
    <property type="entry name" value="Rep_factorC_C"/>
</dbReference>
<evidence type="ECO:0000313" key="9">
    <source>
        <dbReference type="Proteomes" id="UP001524383"/>
    </source>
</evidence>
<dbReference type="RefSeq" id="WP_255332931.1">
    <property type="nucleotide sequence ID" value="NZ_VOTZ01000017.1"/>
</dbReference>
<dbReference type="Gene3D" id="1.20.272.10">
    <property type="match status" value="1"/>
</dbReference>
<dbReference type="Gene3D" id="1.10.8.60">
    <property type="match status" value="1"/>
</dbReference>
<name>A0ABD4TJL5_9EURY</name>
<dbReference type="PANTHER" id="PTHR11669:SF20">
    <property type="entry name" value="REPLICATION FACTOR C SUBUNIT 4"/>
    <property type="match status" value="1"/>
</dbReference>
<keyword evidence="5" id="KW-0067">ATP-binding</keyword>